<keyword evidence="3 5" id="KW-0378">Hydrolase</keyword>
<keyword evidence="2 5" id="KW-0645">Protease</keyword>
<organism evidence="8 9">
    <name type="scientific">Trinickia terrae</name>
    <dbReference type="NCBI Taxonomy" id="2571161"/>
    <lineage>
        <taxon>Bacteria</taxon>
        <taxon>Pseudomonadati</taxon>
        <taxon>Pseudomonadota</taxon>
        <taxon>Betaproteobacteria</taxon>
        <taxon>Burkholderiales</taxon>
        <taxon>Burkholderiaceae</taxon>
        <taxon>Trinickia</taxon>
    </lineage>
</organism>
<dbReference type="PRINTS" id="PR00723">
    <property type="entry name" value="SUBTILISIN"/>
</dbReference>
<evidence type="ECO:0000313" key="8">
    <source>
        <dbReference type="EMBL" id="TKC92161.1"/>
    </source>
</evidence>
<dbReference type="InterPro" id="IPR023828">
    <property type="entry name" value="Peptidase_S8_Ser-AS"/>
</dbReference>
<evidence type="ECO:0000256" key="2">
    <source>
        <dbReference type="ARBA" id="ARBA00022670"/>
    </source>
</evidence>
<comment type="caution">
    <text evidence="8">The sequence shown here is derived from an EMBL/GenBank/DDBJ whole genome shotgun (WGS) entry which is preliminary data.</text>
</comment>
<feature type="domain" description="Peptidase S8/S53" evidence="7">
    <location>
        <begin position="275"/>
        <end position="492"/>
    </location>
</feature>
<dbReference type="SUPFAM" id="SSF52743">
    <property type="entry name" value="Subtilisin-like"/>
    <property type="match status" value="1"/>
</dbReference>
<sequence>MTKGPAMTTELLIFKSLDFDGAVFVRYSGAERVQSIRYQLLKDGVVVAERDAIRPGETAQFDKQPPGAYQAKAHIKLADGSTSIVDSAPLLVPATSPQPASAQAAPAKSLKGGHCFYDNVENYYLEIKLQPGGLDKLQNEVGSSSLSTFLKLKPALSFSLVYSPEVIAKHGGTHFAHFYRIHGAIARDELIPLAQELETLDYVIYCSVTPDTTGMKPPEEPPRAGTGAAEPSPPFALGDVTPDFTSRQKYLGDWATTKTIALNVRAAWTAGATGRGATVRHLDYGVYRNHEDLGNITVVNSRPETNDCNHGTASTGCIAATNNGFGVTGIAYDCQFYFYDTGDLDKIVRDAQPGDIVGLDIQFSLNGVHVPVIHSKAWWNKIFALSNLRATVVVAAGNGGQNLSPEYGLINDYGDSGSMLAGACISTTGRRASFSNYGHYTSLVNAWGDWSVATTGYGGLQRVSNDRNYTSTFSGTSSATPLSVGALAVLQGYSITKYQNLLGPYWMRDILGYTGGTHGEQDLIGRQPNVYSAVLWIDKHST</sequence>
<evidence type="ECO:0000259" key="7">
    <source>
        <dbReference type="Pfam" id="PF00082"/>
    </source>
</evidence>
<evidence type="ECO:0000256" key="5">
    <source>
        <dbReference type="PROSITE-ProRule" id="PRU01240"/>
    </source>
</evidence>
<dbReference type="OrthoDB" id="9790784at2"/>
<evidence type="ECO:0000256" key="3">
    <source>
        <dbReference type="ARBA" id="ARBA00022801"/>
    </source>
</evidence>
<dbReference type="PANTHER" id="PTHR43806">
    <property type="entry name" value="PEPTIDASE S8"/>
    <property type="match status" value="1"/>
</dbReference>
<dbReference type="GO" id="GO:0006508">
    <property type="term" value="P:proteolysis"/>
    <property type="evidence" value="ECO:0007669"/>
    <property type="project" value="UniProtKB-KW"/>
</dbReference>
<dbReference type="InterPro" id="IPR015500">
    <property type="entry name" value="Peptidase_S8_subtilisin-rel"/>
</dbReference>
<comment type="similarity">
    <text evidence="1 5">Belongs to the peptidase S8 family.</text>
</comment>
<name>A0A4U1IET5_9BURK</name>
<evidence type="ECO:0000256" key="1">
    <source>
        <dbReference type="ARBA" id="ARBA00011073"/>
    </source>
</evidence>
<dbReference type="PROSITE" id="PS51892">
    <property type="entry name" value="SUBTILASE"/>
    <property type="match status" value="1"/>
</dbReference>
<gene>
    <name evidence="8" type="ORF">FAZ69_00150</name>
</gene>
<dbReference type="GO" id="GO:0004252">
    <property type="term" value="F:serine-type endopeptidase activity"/>
    <property type="evidence" value="ECO:0007669"/>
    <property type="project" value="UniProtKB-UniRule"/>
</dbReference>
<feature type="active site" description="Charge relay system" evidence="5">
    <location>
        <position position="310"/>
    </location>
</feature>
<proteinExistence type="inferred from homology"/>
<dbReference type="Proteomes" id="UP000305539">
    <property type="component" value="Unassembled WGS sequence"/>
</dbReference>
<evidence type="ECO:0000256" key="4">
    <source>
        <dbReference type="ARBA" id="ARBA00022825"/>
    </source>
</evidence>
<accession>A0A4U1IET5</accession>
<dbReference type="PROSITE" id="PS00138">
    <property type="entry name" value="SUBTILASE_SER"/>
    <property type="match status" value="1"/>
</dbReference>
<feature type="active site" description="Charge relay system" evidence="5">
    <location>
        <position position="477"/>
    </location>
</feature>
<keyword evidence="9" id="KW-1185">Reference proteome</keyword>
<dbReference type="InterPro" id="IPR000209">
    <property type="entry name" value="Peptidase_S8/S53_dom"/>
</dbReference>
<keyword evidence="4 5" id="KW-0720">Serine protease</keyword>
<dbReference type="Gene3D" id="3.40.50.200">
    <property type="entry name" value="Peptidase S8/S53 domain"/>
    <property type="match status" value="1"/>
</dbReference>
<feature type="active site" description="Charge relay system" evidence="5">
    <location>
        <position position="283"/>
    </location>
</feature>
<reference evidence="8 9" key="1">
    <citation type="submission" date="2019-04" db="EMBL/GenBank/DDBJ databases">
        <title>Trinickia sp. 7GSK02, isolated from subtropical forest soil.</title>
        <authorList>
            <person name="Gao Z.-H."/>
            <person name="Qiu L.-H."/>
        </authorList>
    </citation>
    <scope>NUCLEOTIDE SEQUENCE [LARGE SCALE GENOMIC DNA]</scope>
    <source>
        <strain evidence="8 9">7GSK02</strain>
    </source>
</reference>
<dbReference type="EMBL" id="SWJE01000001">
    <property type="protein sequence ID" value="TKC92161.1"/>
    <property type="molecule type" value="Genomic_DNA"/>
</dbReference>
<evidence type="ECO:0000256" key="6">
    <source>
        <dbReference type="SAM" id="MobiDB-lite"/>
    </source>
</evidence>
<protein>
    <recommendedName>
        <fullName evidence="7">Peptidase S8/S53 domain-containing protein</fullName>
    </recommendedName>
</protein>
<dbReference type="PANTHER" id="PTHR43806:SF11">
    <property type="entry name" value="CEREVISIN-RELATED"/>
    <property type="match status" value="1"/>
</dbReference>
<dbReference type="InterPro" id="IPR036852">
    <property type="entry name" value="Peptidase_S8/S53_dom_sf"/>
</dbReference>
<feature type="region of interest" description="Disordered" evidence="6">
    <location>
        <begin position="211"/>
        <end position="235"/>
    </location>
</feature>
<dbReference type="Pfam" id="PF00082">
    <property type="entry name" value="Peptidase_S8"/>
    <property type="match status" value="1"/>
</dbReference>
<dbReference type="AlphaFoldDB" id="A0A4U1IET5"/>
<dbReference type="InterPro" id="IPR050131">
    <property type="entry name" value="Peptidase_S8_subtilisin-like"/>
</dbReference>
<evidence type="ECO:0000313" key="9">
    <source>
        <dbReference type="Proteomes" id="UP000305539"/>
    </source>
</evidence>